<evidence type="ECO:0000256" key="2">
    <source>
        <dbReference type="ARBA" id="ARBA00022448"/>
    </source>
</evidence>
<evidence type="ECO:0000256" key="12">
    <source>
        <dbReference type="SAM" id="SignalP"/>
    </source>
</evidence>
<evidence type="ECO:0000256" key="4">
    <source>
        <dbReference type="ARBA" id="ARBA00022723"/>
    </source>
</evidence>
<accession>A0A218WK32</accession>
<dbReference type="PANTHER" id="PTHR33021">
    <property type="entry name" value="BLUE COPPER PROTEIN"/>
    <property type="match status" value="1"/>
</dbReference>
<evidence type="ECO:0000256" key="6">
    <source>
        <dbReference type="ARBA" id="ARBA00022982"/>
    </source>
</evidence>
<dbReference type="Gene3D" id="2.60.40.420">
    <property type="entry name" value="Cupredoxins - blue copper proteins"/>
    <property type="match status" value="1"/>
</dbReference>
<keyword evidence="2" id="KW-0813">Transport</keyword>
<evidence type="ECO:0000313" key="14">
    <source>
        <dbReference type="EMBL" id="OWM73194.1"/>
    </source>
</evidence>
<evidence type="ECO:0000259" key="13">
    <source>
        <dbReference type="PROSITE" id="PS51485"/>
    </source>
</evidence>
<dbReference type="GO" id="GO:0009610">
    <property type="term" value="P:response to symbiotic fungus"/>
    <property type="evidence" value="ECO:0007669"/>
    <property type="project" value="UniProtKB-ARBA"/>
</dbReference>
<dbReference type="CDD" id="cd04216">
    <property type="entry name" value="Phytocyanin"/>
    <property type="match status" value="1"/>
</dbReference>
<dbReference type="InterPro" id="IPR003245">
    <property type="entry name" value="Phytocyanin_dom"/>
</dbReference>
<dbReference type="GO" id="GO:0005886">
    <property type="term" value="C:plasma membrane"/>
    <property type="evidence" value="ECO:0007669"/>
    <property type="project" value="TreeGrafter"/>
</dbReference>
<evidence type="ECO:0000256" key="11">
    <source>
        <dbReference type="ARBA" id="ARBA00023180"/>
    </source>
</evidence>
<name>A0A218WK32_PUNGR</name>
<evidence type="ECO:0000256" key="10">
    <source>
        <dbReference type="ARBA" id="ARBA00023157"/>
    </source>
</evidence>
<comment type="subcellular location">
    <subcellularLocation>
        <location evidence="1">Membrane</location>
        <topology evidence="1">Single-pass type I membrane protein</topology>
    </subcellularLocation>
</comment>
<dbReference type="GO" id="GO:0009055">
    <property type="term" value="F:electron transfer activity"/>
    <property type="evidence" value="ECO:0007669"/>
    <property type="project" value="InterPro"/>
</dbReference>
<organism evidence="14 15">
    <name type="scientific">Punica granatum</name>
    <name type="common">Pomegranate</name>
    <dbReference type="NCBI Taxonomy" id="22663"/>
    <lineage>
        <taxon>Eukaryota</taxon>
        <taxon>Viridiplantae</taxon>
        <taxon>Streptophyta</taxon>
        <taxon>Embryophyta</taxon>
        <taxon>Tracheophyta</taxon>
        <taxon>Spermatophyta</taxon>
        <taxon>Magnoliopsida</taxon>
        <taxon>eudicotyledons</taxon>
        <taxon>Gunneridae</taxon>
        <taxon>Pentapetalae</taxon>
        <taxon>rosids</taxon>
        <taxon>malvids</taxon>
        <taxon>Myrtales</taxon>
        <taxon>Lythraceae</taxon>
        <taxon>Punica</taxon>
    </lineage>
</organism>
<gene>
    <name evidence="14" type="ORF">CDL15_Pgr001308</name>
</gene>
<feature type="domain" description="Phytocyanin" evidence="13">
    <location>
        <begin position="23"/>
        <end position="123"/>
    </location>
</feature>
<proteinExistence type="predicted"/>
<keyword evidence="7" id="KW-1133">Transmembrane helix</keyword>
<evidence type="ECO:0000256" key="3">
    <source>
        <dbReference type="ARBA" id="ARBA00022692"/>
    </source>
</evidence>
<dbReference type="InterPro" id="IPR039391">
    <property type="entry name" value="Phytocyanin-like"/>
</dbReference>
<dbReference type="EMBL" id="MTKT01003953">
    <property type="protein sequence ID" value="OWM73194.1"/>
    <property type="molecule type" value="Genomic_DNA"/>
</dbReference>
<evidence type="ECO:0000313" key="15">
    <source>
        <dbReference type="Proteomes" id="UP000197138"/>
    </source>
</evidence>
<evidence type="ECO:0000256" key="7">
    <source>
        <dbReference type="ARBA" id="ARBA00022989"/>
    </source>
</evidence>
<keyword evidence="5 12" id="KW-0732">Signal</keyword>
<comment type="caution">
    <text evidence="14">The sequence shown here is derived from an EMBL/GenBank/DDBJ whole genome shotgun (WGS) entry which is preliminary data.</text>
</comment>
<evidence type="ECO:0000256" key="1">
    <source>
        <dbReference type="ARBA" id="ARBA00004479"/>
    </source>
</evidence>
<dbReference type="Pfam" id="PF02298">
    <property type="entry name" value="Cu_bind_like"/>
    <property type="match status" value="1"/>
</dbReference>
<dbReference type="SUPFAM" id="SSF49503">
    <property type="entry name" value="Cupredoxins"/>
    <property type="match status" value="1"/>
</dbReference>
<evidence type="ECO:0000256" key="5">
    <source>
        <dbReference type="ARBA" id="ARBA00022729"/>
    </source>
</evidence>
<keyword evidence="4" id="KW-0479">Metal-binding</keyword>
<reference evidence="15" key="1">
    <citation type="journal article" date="2017" name="Plant J.">
        <title>The pomegranate (Punica granatum L.) genome and the genomics of punicalagin biosynthesis.</title>
        <authorList>
            <person name="Qin G."/>
            <person name="Xu C."/>
            <person name="Ming R."/>
            <person name="Tang H."/>
            <person name="Guyot R."/>
            <person name="Kramer E.M."/>
            <person name="Hu Y."/>
            <person name="Yi X."/>
            <person name="Qi Y."/>
            <person name="Xu X."/>
            <person name="Gao Z."/>
            <person name="Pan H."/>
            <person name="Jian J."/>
            <person name="Tian Y."/>
            <person name="Yue Z."/>
            <person name="Xu Y."/>
        </authorList>
    </citation>
    <scope>NUCLEOTIDE SEQUENCE [LARGE SCALE GENOMIC DNA]</scope>
    <source>
        <strain evidence="15">cv. Dabenzi</strain>
    </source>
</reference>
<sequence>MAPSQFTVLATLALLLPSIALATQHTVGDEQGWTINFDYKTWAESKVFRVGDSLLFKYTPPNHNVFRVNQTEFQQCIKPEANLALTTGNDVIELKSPGKKWYICGVGQHCSNLQQKLAITVLDASAPAPTPTTPSIPPPESSAFSIKLSSGSQIFVAAGLAAAVAMAVF</sequence>
<dbReference type="PANTHER" id="PTHR33021:SF533">
    <property type="entry name" value="PHYTOCYANIN DOMAIN-CONTAINING PROTEIN"/>
    <property type="match status" value="1"/>
</dbReference>
<evidence type="ECO:0000256" key="8">
    <source>
        <dbReference type="ARBA" id="ARBA00023008"/>
    </source>
</evidence>
<keyword evidence="8" id="KW-0186">Copper</keyword>
<dbReference type="PROSITE" id="PS51485">
    <property type="entry name" value="PHYTOCYANIN"/>
    <property type="match status" value="1"/>
</dbReference>
<keyword evidence="6" id="KW-0249">Electron transport</keyword>
<dbReference type="AlphaFoldDB" id="A0A218WK32"/>
<keyword evidence="10" id="KW-1015">Disulfide bond</keyword>
<dbReference type="GO" id="GO:0046872">
    <property type="term" value="F:metal ion binding"/>
    <property type="evidence" value="ECO:0007669"/>
    <property type="project" value="UniProtKB-KW"/>
</dbReference>
<dbReference type="FunFam" id="2.60.40.420:FF:000067">
    <property type="entry name" value="Cupredoxin superfamily protein"/>
    <property type="match status" value="1"/>
</dbReference>
<protein>
    <recommendedName>
        <fullName evidence="13">Phytocyanin domain-containing protein</fullName>
    </recommendedName>
</protein>
<dbReference type="InterPro" id="IPR008972">
    <property type="entry name" value="Cupredoxin"/>
</dbReference>
<evidence type="ECO:0000256" key="9">
    <source>
        <dbReference type="ARBA" id="ARBA00023136"/>
    </source>
</evidence>
<feature type="signal peptide" evidence="12">
    <location>
        <begin position="1"/>
        <end position="22"/>
    </location>
</feature>
<feature type="chain" id="PRO_5011967871" description="Phytocyanin domain-containing protein" evidence="12">
    <location>
        <begin position="23"/>
        <end position="169"/>
    </location>
</feature>
<keyword evidence="3" id="KW-0812">Transmembrane</keyword>
<keyword evidence="11" id="KW-0325">Glycoprotein</keyword>
<dbReference type="Proteomes" id="UP000197138">
    <property type="component" value="Unassembled WGS sequence"/>
</dbReference>
<keyword evidence="9" id="KW-0472">Membrane</keyword>